<dbReference type="EMBL" id="BAAANH010000003">
    <property type="protein sequence ID" value="GAA1758837.1"/>
    <property type="molecule type" value="Genomic_DNA"/>
</dbReference>
<keyword evidence="2" id="KW-1185">Reference proteome</keyword>
<reference evidence="1 2" key="1">
    <citation type="journal article" date="2019" name="Int. J. Syst. Evol. Microbiol.">
        <title>The Global Catalogue of Microorganisms (GCM) 10K type strain sequencing project: providing services to taxonomists for standard genome sequencing and annotation.</title>
        <authorList>
            <consortium name="The Broad Institute Genomics Platform"/>
            <consortium name="The Broad Institute Genome Sequencing Center for Infectious Disease"/>
            <person name="Wu L."/>
            <person name="Ma J."/>
        </authorList>
    </citation>
    <scope>NUCLEOTIDE SEQUENCE [LARGE SCALE GENOMIC DNA]</scope>
    <source>
        <strain evidence="1 2">JCM 14319</strain>
    </source>
</reference>
<evidence type="ECO:0000313" key="2">
    <source>
        <dbReference type="Proteomes" id="UP001500506"/>
    </source>
</evidence>
<evidence type="ECO:0000313" key="1">
    <source>
        <dbReference type="EMBL" id="GAA1758837.1"/>
    </source>
</evidence>
<proteinExistence type="predicted"/>
<dbReference type="InterPro" id="IPR054271">
    <property type="entry name" value="DUF7002"/>
</dbReference>
<name>A0ABN2KMQ3_9MICO</name>
<gene>
    <name evidence="1" type="ORF">GCM10009747_17090</name>
</gene>
<dbReference type="Pfam" id="PF22531">
    <property type="entry name" value="DUF7002"/>
    <property type="match status" value="1"/>
</dbReference>
<comment type="caution">
    <text evidence="1">The sequence shown here is derived from an EMBL/GenBank/DDBJ whole genome shotgun (WGS) entry which is preliminary data.</text>
</comment>
<sequence length="228" mass="26038">MASTLDRVHTADLIRLYPEVFHMAVDGSWPSIERHGLLSSATIVEQWEVAPDARRERLLSERRDESYVLEHPIHGGVAVVRDQKPIHEPSLAEALDDMAPVDWYDELNSRVFFFLQRHRLIGLQGARSYRKDIHTVITLDTATLVERYESSIELCAINSGFAQPHNKARRGSKTFRSIHDYPHPERAEPRQNGYDVAELTVRGGVTDLDGLVVRVDRMHEGDVIERLV</sequence>
<dbReference type="Proteomes" id="UP001500506">
    <property type="component" value="Unassembled WGS sequence"/>
</dbReference>
<protein>
    <submittedName>
        <fullName evidence="1">Uncharacterized protein</fullName>
    </submittedName>
</protein>
<accession>A0ABN2KMQ3</accession>
<organism evidence="1 2">
    <name type="scientific">Agromyces humatus</name>
    <dbReference type="NCBI Taxonomy" id="279573"/>
    <lineage>
        <taxon>Bacteria</taxon>
        <taxon>Bacillati</taxon>
        <taxon>Actinomycetota</taxon>
        <taxon>Actinomycetes</taxon>
        <taxon>Micrococcales</taxon>
        <taxon>Microbacteriaceae</taxon>
        <taxon>Agromyces</taxon>
    </lineage>
</organism>